<reference evidence="1 2" key="1">
    <citation type="journal article" date="2016" name="Genome Announc.">
        <title>Draft Whole-Genome Sequence of Trichoderma gamsii T6085, a Promising Biocontrol Agent of Fusarium Head Blight on Wheat.</title>
        <authorList>
            <person name="Baroncelli R."/>
            <person name="Zapparata A."/>
            <person name="Piaggeschi G."/>
            <person name="Sarrocco S."/>
            <person name="Vannacci G."/>
        </authorList>
    </citation>
    <scope>NUCLEOTIDE SEQUENCE [LARGE SCALE GENOMIC DNA]</scope>
    <source>
        <strain evidence="1 2">T6085</strain>
    </source>
</reference>
<accession>A0A2P4ZCL8</accession>
<sequence length="103" mass="11984">MRRHKHLSHFSIPVALVSKLPHYVCQVITIPVYFFRIQLCCIPRGNEEDVFLINHESAPKEPTSSRFVISIIFGHWLQSIKITAESSRRCDSHAHIPHKRLTE</sequence>
<evidence type="ECO:0000313" key="1">
    <source>
        <dbReference type="EMBL" id="PON22038.1"/>
    </source>
</evidence>
<name>A0A2P4ZCL8_9HYPO</name>
<dbReference type="AlphaFoldDB" id="A0A2P4ZCL8"/>
<dbReference type="RefSeq" id="XP_024404772.1">
    <property type="nucleotide sequence ID" value="XM_024550485.1"/>
</dbReference>
<proteinExistence type="predicted"/>
<organism evidence="1 2">
    <name type="scientific">Trichoderma gamsii</name>
    <dbReference type="NCBI Taxonomy" id="398673"/>
    <lineage>
        <taxon>Eukaryota</taxon>
        <taxon>Fungi</taxon>
        <taxon>Dikarya</taxon>
        <taxon>Ascomycota</taxon>
        <taxon>Pezizomycotina</taxon>
        <taxon>Sordariomycetes</taxon>
        <taxon>Hypocreomycetidae</taxon>
        <taxon>Hypocreales</taxon>
        <taxon>Hypocreaceae</taxon>
        <taxon>Trichoderma</taxon>
    </lineage>
</organism>
<evidence type="ECO:0000313" key="2">
    <source>
        <dbReference type="Proteomes" id="UP000054821"/>
    </source>
</evidence>
<gene>
    <name evidence="1" type="ORF">TGAM01_v209108</name>
</gene>
<dbReference type="GeneID" id="36347830"/>
<protein>
    <submittedName>
        <fullName evidence="1">Uncharacterized protein</fullName>
    </submittedName>
</protein>
<keyword evidence="2" id="KW-1185">Reference proteome</keyword>
<comment type="caution">
    <text evidence="1">The sequence shown here is derived from an EMBL/GenBank/DDBJ whole genome shotgun (WGS) entry which is preliminary data.</text>
</comment>
<dbReference type="EMBL" id="JPDN02000042">
    <property type="protein sequence ID" value="PON22038.1"/>
    <property type="molecule type" value="Genomic_DNA"/>
</dbReference>
<dbReference type="Proteomes" id="UP000054821">
    <property type="component" value="Unassembled WGS sequence"/>
</dbReference>